<dbReference type="Pfam" id="PF03051">
    <property type="entry name" value="Peptidase_C1_2"/>
    <property type="match status" value="1"/>
</dbReference>
<evidence type="ECO:0000256" key="2">
    <source>
        <dbReference type="ARBA" id="ARBA00022670"/>
    </source>
</evidence>
<dbReference type="InterPro" id="IPR004134">
    <property type="entry name" value="Peptidase_C1B"/>
</dbReference>
<dbReference type="STRING" id="1629.IV50_GL000082"/>
<dbReference type="Proteomes" id="UP000254621">
    <property type="component" value="Unassembled WGS sequence"/>
</dbReference>
<gene>
    <name evidence="5" type="primary">pepC_3</name>
    <name evidence="5" type="ORF">NCTC13645_01086</name>
</gene>
<sequence>MSEITQSETNKFREAFLANPTQRVGQRSVWKNGINNSAQNQSTFVENTPTFSIDLNTGKVADQKKSGRCWMFAALNTMRHKLSSDFNLANFELSQNYTFFWDKYEKANYFYENILATADLDRTSREVAFLLQTPQQDGGQWDMMVSIFDKYGLVPKSAMPETASSSDSTQLNEYLNKLLRKHAYILRTLVADHATASEIETKRQDLLQEVYNVLAMALGIPPETFDFEYRDENNNFLQETDLTPQSFFKSILISTSMTTLVSLMPLLPTNRSCTPTVLIC</sequence>
<dbReference type="GO" id="GO:0009636">
    <property type="term" value="P:response to toxic substance"/>
    <property type="evidence" value="ECO:0007669"/>
    <property type="project" value="TreeGrafter"/>
</dbReference>
<dbReference type="PANTHER" id="PTHR10363:SF2">
    <property type="entry name" value="BLEOMYCIN HYDROLASE"/>
    <property type="match status" value="1"/>
</dbReference>
<evidence type="ECO:0000313" key="5">
    <source>
        <dbReference type="EMBL" id="SUP58838.1"/>
    </source>
</evidence>
<dbReference type="EMBL" id="UHIV01000004">
    <property type="protein sequence ID" value="SUP58838.1"/>
    <property type="molecule type" value="Genomic_DNA"/>
</dbReference>
<keyword evidence="2" id="KW-0645">Protease</keyword>
<dbReference type="PROSITE" id="PS00139">
    <property type="entry name" value="THIOL_PROTEASE_CYS"/>
    <property type="match status" value="1"/>
</dbReference>
<reference evidence="5 6" key="1">
    <citation type="submission" date="2018-06" db="EMBL/GenBank/DDBJ databases">
        <authorList>
            <consortium name="Pathogen Informatics"/>
            <person name="Doyle S."/>
        </authorList>
    </citation>
    <scope>NUCLEOTIDE SEQUENCE [LARGE SCALE GENOMIC DNA]</scope>
    <source>
        <strain evidence="5 6">NCTC13645</strain>
    </source>
</reference>
<name>A0A380P1W1_WEIVI</name>
<evidence type="ECO:0000256" key="1">
    <source>
        <dbReference type="ARBA" id="ARBA00004496"/>
    </source>
</evidence>
<evidence type="ECO:0000256" key="3">
    <source>
        <dbReference type="ARBA" id="ARBA00022801"/>
    </source>
</evidence>
<dbReference type="Gene3D" id="3.90.70.10">
    <property type="entry name" value="Cysteine proteinases"/>
    <property type="match status" value="1"/>
</dbReference>
<dbReference type="EC" id="3.4.22.40" evidence="5"/>
<accession>A0A380P1W1</accession>
<dbReference type="InterPro" id="IPR000169">
    <property type="entry name" value="Pept_cys_AS"/>
</dbReference>
<dbReference type="GO" id="GO:0070005">
    <property type="term" value="F:cysteine-type aminopeptidase activity"/>
    <property type="evidence" value="ECO:0007669"/>
    <property type="project" value="InterPro"/>
</dbReference>
<evidence type="ECO:0000256" key="4">
    <source>
        <dbReference type="ARBA" id="ARBA00022807"/>
    </source>
</evidence>
<organism evidence="5 6">
    <name type="scientific">Weissella viridescens</name>
    <name type="common">Lactobacillus viridescens</name>
    <dbReference type="NCBI Taxonomy" id="1629"/>
    <lineage>
        <taxon>Bacteria</taxon>
        <taxon>Bacillati</taxon>
        <taxon>Bacillota</taxon>
        <taxon>Bacilli</taxon>
        <taxon>Lactobacillales</taxon>
        <taxon>Lactobacillaceae</taxon>
        <taxon>Weissella</taxon>
    </lineage>
</organism>
<dbReference type="AlphaFoldDB" id="A0A380P1W1"/>
<dbReference type="InterPro" id="IPR038765">
    <property type="entry name" value="Papain-like_cys_pep_sf"/>
</dbReference>
<keyword evidence="4" id="KW-0788">Thiol protease</keyword>
<protein>
    <submittedName>
        <fullName evidence="5">Aminopeptidase C</fullName>
        <ecNumber evidence="5">3.4.22.40</ecNumber>
    </submittedName>
</protein>
<evidence type="ECO:0000313" key="6">
    <source>
        <dbReference type="Proteomes" id="UP000254621"/>
    </source>
</evidence>
<dbReference type="SUPFAM" id="SSF54001">
    <property type="entry name" value="Cysteine proteinases"/>
    <property type="match status" value="1"/>
</dbReference>
<dbReference type="GO" id="GO:0005737">
    <property type="term" value="C:cytoplasm"/>
    <property type="evidence" value="ECO:0007669"/>
    <property type="project" value="UniProtKB-SubCell"/>
</dbReference>
<dbReference type="PANTHER" id="PTHR10363">
    <property type="entry name" value="BLEOMYCIN HYDROLASE"/>
    <property type="match status" value="1"/>
</dbReference>
<comment type="subcellular location">
    <subcellularLocation>
        <location evidence="1">Cytoplasm</location>
    </subcellularLocation>
</comment>
<dbReference type="GO" id="GO:0043418">
    <property type="term" value="P:homocysteine catabolic process"/>
    <property type="evidence" value="ECO:0007669"/>
    <property type="project" value="TreeGrafter"/>
</dbReference>
<keyword evidence="3 5" id="KW-0378">Hydrolase</keyword>
<keyword evidence="5" id="KW-0031">Aminopeptidase</keyword>
<proteinExistence type="predicted"/>
<dbReference type="GO" id="GO:0004197">
    <property type="term" value="F:cysteine-type endopeptidase activity"/>
    <property type="evidence" value="ECO:0007669"/>
    <property type="project" value="UniProtKB-EC"/>
</dbReference>
<dbReference type="GO" id="GO:0006508">
    <property type="term" value="P:proteolysis"/>
    <property type="evidence" value="ECO:0007669"/>
    <property type="project" value="UniProtKB-KW"/>
</dbReference>